<protein>
    <submittedName>
        <fullName evidence="2">Uncharacterized protein</fullName>
    </submittedName>
</protein>
<feature type="compositionally biased region" description="Basic and acidic residues" evidence="1">
    <location>
        <begin position="51"/>
        <end position="60"/>
    </location>
</feature>
<dbReference type="EMBL" id="GBRH01200002">
    <property type="protein sequence ID" value="JAD97893.1"/>
    <property type="molecule type" value="Transcribed_RNA"/>
</dbReference>
<feature type="region of interest" description="Disordered" evidence="1">
    <location>
        <begin position="42"/>
        <end position="66"/>
    </location>
</feature>
<reference evidence="2" key="2">
    <citation type="journal article" date="2015" name="Data Brief">
        <title>Shoot transcriptome of the giant reed, Arundo donax.</title>
        <authorList>
            <person name="Barrero R.A."/>
            <person name="Guerrero F.D."/>
            <person name="Moolhuijzen P."/>
            <person name="Goolsby J.A."/>
            <person name="Tidwell J."/>
            <person name="Bellgard S.E."/>
            <person name="Bellgard M.I."/>
        </authorList>
    </citation>
    <scope>NUCLEOTIDE SEQUENCE</scope>
    <source>
        <tissue evidence="2">Shoot tissue taken approximately 20 cm above the soil surface</tissue>
    </source>
</reference>
<organism evidence="2">
    <name type="scientific">Arundo donax</name>
    <name type="common">Giant reed</name>
    <name type="synonym">Donax arundinaceus</name>
    <dbReference type="NCBI Taxonomy" id="35708"/>
    <lineage>
        <taxon>Eukaryota</taxon>
        <taxon>Viridiplantae</taxon>
        <taxon>Streptophyta</taxon>
        <taxon>Embryophyta</taxon>
        <taxon>Tracheophyta</taxon>
        <taxon>Spermatophyta</taxon>
        <taxon>Magnoliopsida</taxon>
        <taxon>Liliopsida</taxon>
        <taxon>Poales</taxon>
        <taxon>Poaceae</taxon>
        <taxon>PACMAD clade</taxon>
        <taxon>Arundinoideae</taxon>
        <taxon>Arundineae</taxon>
        <taxon>Arundo</taxon>
    </lineage>
</organism>
<accession>A0A0A9EFU2</accession>
<evidence type="ECO:0000313" key="2">
    <source>
        <dbReference type="EMBL" id="JAD97893.1"/>
    </source>
</evidence>
<dbReference type="AlphaFoldDB" id="A0A0A9EFU2"/>
<evidence type="ECO:0000256" key="1">
    <source>
        <dbReference type="SAM" id="MobiDB-lite"/>
    </source>
</evidence>
<name>A0A0A9EFU2_ARUDO</name>
<reference evidence="2" key="1">
    <citation type="submission" date="2014-09" db="EMBL/GenBank/DDBJ databases">
        <authorList>
            <person name="Magalhaes I.L.F."/>
            <person name="Oliveira U."/>
            <person name="Santos F.R."/>
            <person name="Vidigal T.H.D.A."/>
            <person name="Brescovit A.D."/>
            <person name="Santos A.J."/>
        </authorList>
    </citation>
    <scope>NUCLEOTIDE SEQUENCE</scope>
    <source>
        <tissue evidence="2">Shoot tissue taken approximately 20 cm above the soil surface</tissue>
    </source>
</reference>
<proteinExistence type="predicted"/>
<sequence>MSRLQVHVNGEVRRGGRVHDAGVWRRQRDRAARHPRRAVELGFPDQGLPADGRREHHQYHSNESLE</sequence>